<dbReference type="SFLD" id="SFLDG01386">
    <property type="entry name" value="main_SPASM_domain-containing"/>
    <property type="match status" value="1"/>
</dbReference>
<dbReference type="SFLD" id="SFLDS00029">
    <property type="entry name" value="Radical_SAM"/>
    <property type="match status" value="1"/>
</dbReference>
<proteinExistence type="predicted"/>
<dbReference type="PANTHER" id="PTHR43273:SF8">
    <property type="entry name" value="RADICAL SAM DOMAIN PROTEIN"/>
    <property type="match status" value="1"/>
</dbReference>
<evidence type="ECO:0000256" key="5">
    <source>
        <dbReference type="ARBA" id="ARBA00023004"/>
    </source>
</evidence>
<sequence length="455" mass="51842">METTYGLVKIFRASSGYYVYDGATGRILTVAPQLIHESETTTEAAVLRYLLARRMVSGSPLPDILWEYDFPRYLEMLEDQIPALLLQITRRCNLNCDYCVYSGNYAHMEPHANQDMTEDILCRSIDFFAAHSGGRSQVTVDFYGGEALLCFRRVQEAIQYAKQVMPDRAILFRATSNGVLLDEHIAQFLKEHPEMRVLVTVNGPYHDRHRRDWAGNGSLGRIMDNLRRLREDFPDVWEHQIHFIANVAHGNHLPAVVDFYRREIGKPPDVITRIRGTDANEIVDRLLSEETGTEIEDGLRRSYCESGDPFLEPCFGQPVRAARERRIAADGAPGVIGSCMPPLQKLFVLADGSFGVCETCCDKVRIGDLEHGFDKEKLRRIYDGARRLFQSQCRTCWAQRLCTVCLKDVFESNGSLAERVSGGFCRDSRRYVLEQLRMYCEIADTHPERIGAQHS</sequence>
<dbReference type="InterPro" id="IPR023867">
    <property type="entry name" value="Sulphatase_maturase_rSAM"/>
</dbReference>
<dbReference type="Gene3D" id="3.20.20.70">
    <property type="entry name" value="Aldolase class I"/>
    <property type="match status" value="1"/>
</dbReference>
<dbReference type="InterPro" id="IPR058240">
    <property type="entry name" value="rSAM_sf"/>
</dbReference>
<keyword evidence="2" id="KW-0004">4Fe-4S</keyword>
<evidence type="ECO:0000256" key="3">
    <source>
        <dbReference type="ARBA" id="ARBA00022691"/>
    </source>
</evidence>
<dbReference type="CDD" id="cd01335">
    <property type="entry name" value="Radical_SAM"/>
    <property type="match status" value="1"/>
</dbReference>
<dbReference type="PROSITE" id="PS01305">
    <property type="entry name" value="MOAA_NIFB_PQQE"/>
    <property type="match status" value="1"/>
</dbReference>
<gene>
    <name evidence="8" type="ORF">IAD03_05865</name>
</gene>
<name>A0A9D1K2H3_9FIRM</name>
<dbReference type="Pfam" id="PF04055">
    <property type="entry name" value="Radical_SAM"/>
    <property type="match status" value="1"/>
</dbReference>
<dbReference type="Proteomes" id="UP000824141">
    <property type="component" value="Unassembled WGS sequence"/>
</dbReference>
<dbReference type="SFLD" id="SFLDG01067">
    <property type="entry name" value="SPASM/twitch_domain_containing"/>
    <property type="match status" value="1"/>
</dbReference>
<evidence type="ECO:0000256" key="2">
    <source>
        <dbReference type="ARBA" id="ARBA00022485"/>
    </source>
</evidence>
<evidence type="ECO:0000313" key="9">
    <source>
        <dbReference type="Proteomes" id="UP000824141"/>
    </source>
</evidence>
<dbReference type="InterPro" id="IPR013785">
    <property type="entry name" value="Aldolase_TIM"/>
</dbReference>
<dbReference type="InterPro" id="IPR007197">
    <property type="entry name" value="rSAM"/>
</dbReference>
<keyword evidence="3" id="KW-0949">S-adenosyl-L-methionine</keyword>
<reference evidence="8" key="2">
    <citation type="journal article" date="2021" name="PeerJ">
        <title>Extensive microbial diversity within the chicken gut microbiome revealed by metagenomics and culture.</title>
        <authorList>
            <person name="Gilroy R."/>
            <person name="Ravi A."/>
            <person name="Getino M."/>
            <person name="Pursley I."/>
            <person name="Horton D.L."/>
            <person name="Alikhan N.F."/>
            <person name="Baker D."/>
            <person name="Gharbi K."/>
            <person name="Hall N."/>
            <person name="Watson M."/>
            <person name="Adriaenssens E.M."/>
            <person name="Foster-Nyarko E."/>
            <person name="Jarju S."/>
            <person name="Secka A."/>
            <person name="Antonio M."/>
            <person name="Oren A."/>
            <person name="Chaudhuri R.R."/>
            <person name="La Ragione R."/>
            <person name="Hildebrand F."/>
            <person name="Pallen M.J."/>
        </authorList>
    </citation>
    <scope>NUCLEOTIDE SEQUENCE</scope>
    <source>
        <strain evidence="8">6086</strain>
    </source>
</reference>
<evidence type="ECO:0000256" key="1">
    <source>
        <dbReference type="ARBA" id="ARBA00001966"/>
    </source>
</evidence>
<protein>
    <submittedName>
        <fullName evidence="8">Radical SAM protein</fullName>
    </submittedName>
</protein>
<accession>A0A9D1K2H3</accession>
<dbReference type="SUPFAM" id="SSF102114">
    <property type="entry name" value="Radical SAM enzymes"/>
    <property type="match status" value="1"/>
</dbReference>
<evidence type="ECO:0000259" key="7">
    <source>
        <dbReference type="PROSITE" id="PS51918"/>
    </source>
</evidence>
<feature type="domain" description="Radical SAM core" evidence="7">
    <location>
        <begin position="78"/>
        <end position="305"/>
    </location>
</feature>
<evidence type="ECO:0000256" key="6">
    <source>
        <dbReference type="ARBA" id="ARBA00023014"/>
    </source>
</evidence>
<dbReference type="GO" id="GO:0051539">
    <property type="term" value="F:4 iron, 4 sulfur cluster binding"/>
    <property type="evidence" value="ECO:0007669"/>
    <property type="project" value="UniProtKB-KW"/>
</dbReference>
<comment type="caution">
    <text evidence="8">The sequence shown here is derived from an EMBL/GenBank/DDBJ whole genome shotgun (WGS) entry which is preliminary data.</text>
</comment>
<reference evidence="8" key="1">
    <citation type="submission" date="2020-10" db="EMBL/GenBank/DDBJ databases">
        <authorList>
            <person name="Gilroy R."/>
        </authorList>
    </citation>
    <scope>NUCLEOTIDE SEQUENCE</scope>
    <source>
        <strain evidence="8">6086</strain>
    </source>
</reference>
<dbReference type="PROSITE" id="PS51918">
    <property type="entry name" value="RADICAL_SAM"/>
    <property type="match status" value="1"/>
</dbReference>
<dbReference type="InterPro" id="IPR000385">
    <property type="entry name" value="MoaA_NifB_PqqE_Fe-S-bd_CS"/>
</dbReference>
<dbReference type="SFLD" id="SFLDG01384">
    <property type="entry name" value="thioether_bond_formation_requi"/>
    <property type="match status" value="1"/>
</dbReference>
<evidence type="ECO:0000256" key="4">
    <source>
        <dbReference type="ARBA" id="ARBA00022723"/>
    </source>
</evidence>
<organism evidence="8 9">
    <name type="scientific">Candidatus Caccousia stercoris</name>
    <dbReference type="NCBI Taxonomy" id="2840723"/>
    <lineage>
        <taxon>Bacteria</taxon>
        <taxon>Bacillati</taxon>
        <taxon>Bacillota</taxon>
        <taxon>Clostridia</taxon>
        <taxon>Eubacteriales</taxon>
        <taxon>Oscillospiraceae</taxon>
        <taxon>Oscillospiraceae incertae sedis</taxon>
        <taxon>Candidatus Caccousia</taxon>
    </lineage>
</organism>
<keyword evidence="5" id="KW-0408">Iron</keyword>
<keyword evidence="6" id="KW-0411">Iron-sulfur</keyword>
<comment type="cofactor">
    <cofactor evidence="1">
        <name>[4Fe-4S] cluster</name>
        <dbReference type="ChEBI" id="CHEBI:49883"/>
    </cofactor>
</comment>
<dbReference type="AlphaFoldDB" id="A0A9D1K2H3"/>
<dbReference type="PANTHER" id="PTHR43273">
    <property type="entry name" value="ANAEROBIC SULFATASE-MATURATING ENZYME HOMOLOG ASLB-RELATED"/>
    <property type="match status" value="1"/>
</dbReference>
<dbReference type="GO" id="GO:0016491">
    <property type="term" value="F:oxidoreductase activity"/>
    <property type="evidence" value="ECO:0007669"/>
    <property type="project" value="InterPro"/>
</dbReference>
<dbReference type="EMBL" id="DVJM01000115">
    <property type="protein sequence ID" value="HIS78877.1"/>
    <property type="molecule type" value="Genomic_DNA"/>
</dbReference>
<dbReference type="GO" id="GO:0046872">
    <property type="term" value="F:metal ion binding"/>
    <property type="evidence" value="ECO:0007669"/>
    <property type="project" value="UniProtKB-KW"/>
</dbReference>
<keyword evidence="4" id="KW-0479">Metal-binding</keyword>
<evidence type="ECO:0000313" key="8">
    <source>
        <dbReference type="EMBL" id="HIS78877.1"/>
    </source>
</evidence>